<sequence>MEISEKRKVLINLSEQARTIREEQSLDCTINSILISEFYQNAENTTFKTFWDWKKEGYKIIKGSKAFLIWGKKREAQKHNENAEEPEEYKFFPICFLFSNAQVEPSKNKKNADTDLQTAEV</sequence>
<dbReference type="Proteomes" id="UP000190816">
    <property type="component" value="Unassembled WGS sequence"/>
</dbReference>
<name>A0AAJ3TMZ2_9FLAO</name>
<evidence type="ECO:0000313" key="3">
    <source>
        <dbReference type="Proteomes" id="UP000190816"/>
    </source>
</evidence>
<dbReference type="Pfam" id="PF08401">
    <property type="entry name" value="ArdcN"/>
    <property type="match status" value="1"/>
</dbReference>
<comment type="caution">
    <text evidence="2">The sequence shown here is derived from an EMBL/GenBank/DDBJ whole genome shotgun (WGS) entry which is preliminary data.</text>
</comment>
<feature type="domain" description="N-terminal" evidence="1">
    <location>
        <begin position="30"/>
        <end position="89"/>
    </location>
</feature>
<organism evidence="2 3">
    <name type="scientific">Elizabethkingia ursingii</name>
    <dbReference type="NCBI Taxonomy" id="1756150"/>
    <lineage>
        <taxon>Bacteria</taxon>
        <taxon>Pseudomonadati</taxon>
        <taxon>Bacteroidota</taxon>
        <taxon>Flavobacteriia</taxon>
        <taxon>Flavobacteriales</taxon>
        <taxon>Weeksellaceae</taxon>
        <taxon>Elizabethkingia</taxon>
    </lineage>
</organism>
<evidence type="ECO:0000259" key="1">
    <source>
        <dbReference type="Pfam" id="PF08401"/>
    </source>
</evidence>
<dbReference type="GO" id="GO:0003697">
    <property type="term" value="F:single-stranded DNA binding"/>
    <property type="evidence" value="ECO:0007669"/>
    <property type="project" value="InterPro"/>
</dbReference>
<gene>
    <name evidence="2" type="ORF">BAY32_11190</name>
</gene>
<dbReference type="AlphaFoldDB" id="A0AAJ3TMZ2"/>
<proteinExistence type="predicted"/>
<dbReference type="KEGG" id="ego:BBD34_05030"/>
<accession>A0AAJ3TMZ2</accession>
<dbReference type="RefSeq" id="WP_157757808.1">
    <property type="nucleotide sequence ID" value="NZ_CP016377.1"/>
</dbReference>
<dbReference type="EMBL" id="MAIC01000016">
    <property type="protein sequence ID" value="OPB73599.1"/>
    <property type="molecule type" value="Genomic_DNA"/>
</dbReference>
<protein>
    <recommendedName>
        <fullName evidence="1">N-terminal domain-containing protein</fullName>
    </recommendedName>
</protein>
<evidence type="ECO:0000313" key="2">
    <source>
        <dbReference type="EMBL" id="OPB73599.1"/>
    </source>
</evidence>
<dbReference type="InterPro" id="IPR013610">
    <property type="entry name" value="ArdC_N"/>
</dbReference>
<reference evidence="2 3" key="1">
    <citation type="submission" date="2016-06" db="EMBL/GenBank/DDBJ databases">
        <authorList>
            <person name="Nicholson A.C."/>
        </authorList>
    </citation>
    <scope>NUCLEOTIDE SEQUENCE [LARGE SCALE GENOMIC DNA]</scope>
    <source>
        <strain evidence="2 3">G4123</strain>
    </source>
</reference>